<evidence type="ECO:0000313" key="9">
    <source>
        <dbReference type="EMBL" id="QCD41833.1"/>
    </source>
</evidence>
<dbReference type="GO" id="GO:0009279">
    <property type="term" value="C:cell outer membrane"/>
    <property type="evidence" value="ECO:0007669"/>
    <property type="project" value="UniProtKB-SubCell"/>
</dbReference>
<proteinExistence type="inferred from homology"/>
<feature type="chain" id="PRO_5020597730" evidence="6">
    <location>
        <begin position="27"/>
        <end position="630"/>
    </location>
</feature>
<organism evidence="9 10">
    <name type="scientific">Duncaniella dubosii</name>
    <dbReference type="NCBI Taxonomy" id="2518971"/>
    <lineage>
        <taxon>Bacteria</taxon>
        <taxon>Pseudomonadati</taxon>
        <taxon>Bacteroidota</taxon>
        <taxon>Bacteroidia</taxon>
        <taxon>Bacteroidales</taxon>
        <taxon>Muribaculaceae</taxon>
        <taxon>Duncaniella</taxon>
    </lineage>
</organism>
<evidence type="ECO:0000313" key="10">
    <source>
        <dbReference type="Proteomes" id="UP000297149"/>
    </source>
</evidence>
<evidence type="ECO:0000256" key="3">
    <source>
        <dbReference type="ARBA" id="ARBA00022729"/>
    </source>
</evidence>
<keyword evidence="10" id="KW-1185">Reference proteome</keyword>
<dbReference type="SUPFAM" id="SSF48452">
    <property type="entry name" value="TPR-like"/>
    <property type="match status" value="1"/>
</dbReference>
<evidence type="ECO:0000256" key="5">
    <source>
        <dbReference type="ARBA" id="ARBA00023237"/>
    </source>
</evidence>
<dbReference type="Pfam" id="PF14322">
    <property type="entry name" value="SusD-like_3"/>
    <property type="match status" value="1"/>
</dbReference>
<keyword evidence="4" id="KW-0472">Membrane</keyword>
<dbReference type="InterPro" id="IPR011990">
    <property type="entry name" value="TPR-like_helical_dom_sf"/>
</dbReference>
<gene>
    <name evidence="9" type="ORF">E7747_05765</name>
</gene>
<evidence type="ECO:0000256" key="6">
    <source>
        <dbReference type="SAM" id="SignalP"/>
    </source>
</evidence>
<dbReference type="PROSITE" id="PS51257">
    <property type="entry name" value="PROKAR_LIPOPROTEIN"/>
    <property type="match status" value="1"/>
</dbReference>
<dbReference type="InterPro" id="IPR033985">
    <property type="entry name" value="SusD-like_N"/>
</dbReference>
<feature type="domain" description="RagB/SusD" evidence="7">
    <location>
        <begin position="339"/>
        <end position="629"/>
    </location>
</feature>
<comment type="similarity">
    <text evidence="2">Belongs to the SusD family.</text>
</comment>
<protein>
    <submittedName>
        <fullName evidence="9">RagB/SusD family nutrient uptake outer membrane protein</fullName>
    </submittedName>
</protein>
<keyword evidence="3 6" id="KW-0732">Signal</keyword>
<dbReference type="KEGG" id="ddb:E7747_05765"/>
<dbReference type="AlphaFoldDB" id="A0A4P7W1R1"/>
<dbReference type="Gene3D" id="1.25.40.390">
    <property type="match status" value="1"/>
</dbReference>
<comment type="subcellular location">
    <subcellularLocation>
        <location evidence="1">Cell outer membrane</location>
    </subcellularLocation>
</comment>
<name>A0A4P7W1R1_9BACT</name>
<dbReference type="RefSeq" id="WP_136414688.1">
    <property type="nucleotide sequence ID" value="NZ_CP039396.1"/>
</dbReference>
<accession>A0A4P7W1R1</accession>
<evidence type="ECO:0000256" key="4">
    <source>
        <dbReference type="ARBA" id="ARBA00023136"/>
    </source>
</evidence>
<dbReference type="InterPro" id="IPR012944">
    <property type="entry name" value="SusD_RagB_dom"/>
</dbReference>
<reference evidence="10" key="1">
    <citation type="submission" date="2019-02" db="EMBL/GenBank/DDBJ databases">
        <title>Isolation and identification of novel species under the genus Muribaculum.</title>
        <authorList>
            <person name="Miyake S."/>
            <person name="Ding Y."/>
            <person name="Low A."/>
            <person name="Soh M."/>
            <person name="Seedorf H."/>
        </authorList>
    </citation>
    <scope>NUCLEOTIDE SEQUENCE [LARGE SCALE GENOMIC DNA]</scope>
    <source>
        <strain evidence="10">H5</strain>
    </source>
</reference>
<feature type="domain" description="SusD-like N-terminal" evidence="8">
    <location>
        <begin position="71"/>
        <end position="240"/>
    </location>
</feature>
<evidence type="ECO:0000259" key="8">
    <source>
        <dbReference type="Pfam" id="PF14322"/>
    </source>
</evidence>
<dbReference type="Proteomes" id="UP000297149">
    <property type="component" value="Chromosome"/>
</dbReference>
<sequence>MKKHLFNIFLAVLAVCNIGLLLSSCQDDLDVTPDGRMPIDVVFSTPENTKDYFASAWSHIPQKMFMYYFFDNFLIDMADEGWSTAEYQPLLISDIYAGNCNTTKHRFEWDDTSQGKWDGGYWTRYWSMIRILNNCLKHFPDAAFESESERELCTAEARVLRAFYYLQLVKFYGDLPIITDVLSVNSSYAGMERSAAWEVLQHIVAECEAALESPNLPWSITAVQQKNRMTKGIACAIISQASLFAASPLFCKDQNLWQYAYDKNKKAFDLLIANGYELYTHLVDNKSYHNCYQEYFASRSYAGSKADDKETIWGSPLNWGVNHSTINGVPIFAVETHQAGCIPTQELVDAYDMLATGEPIYDLANPYVDEKHSDININTRSGYNPEKPYEGRDPRFYASVIYNGSKLNTGVLNKTVEIWNNENTWDGKECSFPGGSGNAKIDIKSQRYTRTGYYNNKYHTYKVTPGQMKDEGNWKYYRLGEIYLNLAECAVETNKISEAMNLVNDIRHRAGFDPSVDKVTSDKDYARLIVRHERQVELAFEEHRYFDCRRWGTVNEDIKEERYNTGMWIHKNGTKYVYVRFPLGKDQGNGLSKYCSAAKYRLVPIPLTESSTLGALTGFGADYWQNPGWE</sequence>
<feature type="signal peptide" evidence="6">
    <location>
        <begin position="1"/>
        <end position="26"/>
    </location>
</feature>
<keyword evidence="5" id="KW-0998">Cell outer membrane</keyword>
<evidence type="ECO:0000256" key="1">
    <source>
        <dbReference type="ARBA" id="ARBA00004442"/>
    </source>
</evidence>
<evidence type="ECO:0000259" key="7">
    <source>
        <dbReference type="Pfam" id="PF07980"/>
    </source>
</evidence>
<dbReference type="EMBL" id="CP039396">
    <property type="protein sequence ID" value="QCD41833.1"/>
    <property type="molecule type" value="Genomic_DNA"/>
</dbReference>
<evidence type="ECO:0000256" key="2">
    <source>
        <dbReference type="ARBA" id="ARBA00006275"/>
    </source>
</evidence>
<dbReference type="Pfam" id="PF07980">
    <property type="entry name" value="SusD_RagB"/>
    <property type="match status" value="1"/>
</dbReference>